<dbReference type="InterPro" id="IPR056906">
    <property type="entry name" value="ORF2/G2P_dom"/>
</dbReference>
<sequence length="305" mass="35186">MNISRIDDIRPSTPDTFVTVKQCGNIIEVRYMRYKPVGCPIEKLSADIYVDKITGEIKNFQHKESRINDKSSVAQSLARLRGLINCNLTNPNNALWVTLTYSENMTDTVRLYEDYRRFWQRFCYYLKKQGYPKVEYIIAAEPQARGAWHLHCLFCFPKKAPFIPNDDIARIWKQGFTKTQSLKGIDNVGLYLTAYLGDMELTEALNAGITKGRDIREVEATDEQGKKQKKAIIKGGRLALYPAGFNIYRTSRKIKRPIIFTTTEEKVQEIIGNAPQIYEKTISITDETGEVKNIINYRQYNKAKK</sequence>
<proteinExistence type="predicted"/>
<name>A0A650EPC0_9FIRM</name>
<reference evidence="2" key="1">
    <citation type="journal article" date="2020" name="J. ISSAAS">
        <title>Lactobacilli and other gastrointestinal microbiota of Peromyscus leucopus, reservoir host for agents of Lyme disease and other zoonoses in North America.</title>
        <authorList>
            <person name="Milovic A."/>
            <person name="Bassam K."/>
            <person name="Shao H."/>
            <person name="Chatzistamou I."/>
            <person name="Tufts D.M."/>
            <person name="Diuk-Wasser M."/>
            <person name="Barbour A.G."/>
        </authorList>
    </citation>
    <scope>NUCLEOTIDE SEQUENCE</scope>
    <source>
        <strain evidence="2">LL40</strain>
    </source>
</reference>
<dbReference type="EMBL" id="MN577573">
    <property type="protein sequence ID" value="QGT51078.1"/>
    <property type="molecule type" value="Genomic_DNA"/>
</dbReference>
<gene>
    <name evidence="2" type="ORF">Firmicute1046_1540</name>
</gene>
<accession>A0A650EPC0</accession>
<evidence type="ECO:0000259" key="1">
    <source>
        <dbReference type="Pfam" id="PF23343"/>
    </source>
</evidence>
<dbReference type="Pfam" id="PF23343">
    <property type="entry name" value="REP_ORF2-G2P"/>
    <property type="match status" value="1"/>
</dbReference>
<evidence type="ECO:0000313" key="2">
    <source>
        <dbReference type="EMBL" id="QGT51078.1"/>
    </source>
</evidence>
<feature type="domain" description="Replication-associated protein ORF2/G2P" evidence="1">
    <location>
        <begin position="95"/>
        <end position="197"/>
    </location>
</feature>
<organism evidence="2">
    <name type="scientific">uncultured Bacillota bacterium</name>
    <dbReference type="NCBI Taxonomy" id="344338"/>
    <lineage>
        <taxon>Bacteria</taxon>
        <taxon>Bacillati</taxon>
        <taxon>Bacillota</taxon>
        <taxon>environmental samples</taxon>
    </lineage>
</organism>
<dbReference type="AlphaFoldDB" id="A0A650EPC0"/>
<protein>
    <recommendedName>
        <fullName evidence="1">Replication-associated protein ORF2/G2P domain-containing protein</fullName>
    </recommendedName>
</protein>